<evidence type="ECO:0000259" key="2">
    <source>
        <dbReference type="PROSITE" id="PS50104"/>
    </source>
</evidence>
<dbReference type="OrthoDB" id="5522963at2"/>
<dbReference type="PROSITE" id="PS50104">
    <property type="entry name" value="TIR"/>
    <property type="match status" value="1"/>
</dbReference>
<proteinExistence type="predicted"/>
<dbReference type="AlphaFoldDB" id="A0A017T5G0"/>
<dbReference type="InterPro" id="IPR000157">
    <property type="entry name" value="TIR_dom"/>
</dbReference>
<keyword evidence="4" id="KW-1185">Reference proteome</keyword>
<accession>A0A017T5G0</accession>
<organism evidence="3 4">
    <name type="scientific">Chondromyces apiculatus DSM 436</name>
    <dbReference type="NCBI Taxonomy" id="1192034"/>
    <lineage>
        <taxon>Bacteria</taxon>
        <taxon>Pseudomonadati</taxon>
        <taxon>Myxococcota</taxon>
        <taxon>Polyangia</taxon>
        <taxon>Polyangiales</taxon>
        <taxon>Polyangiaceae</taxon>
        <taxon>Chondromyces</taxon>
    </lineage>
</organism>
<dbReference type="GO" id="GO:0007165">
    <property type="term" value="P:signal transduction"/>
    <property type="evidence" value="ECO:0007669"/>
    <property type="project" value="InterPro"/>
</dbReference>
<dbReference type="STRING" id="1192034.CAP_5236"/>
<reference evidence="3 4" key="1">
    <citation type="submission" date="2013-05" db="EMBL/GenBank/DDBJ databases">
        <title>Genome assembly of Chondromyces apiculatus DSM 436.</title>
        <authorList>
            <person name="Sharma G."/>
            <person name="Khatri I."/>
            <person name="Kaur C."/>
            <person name="Mayilraj S."/>
            <person name="Subramanian S."/>
        </authorList>
    </citation>
    <scope>NUCLEOTIDE SEQUENCE [LARGE SCALE GENOMIC DNA]</scope>
    <source>
        <strain evidence="3 4">DSM 436</strain>
    </source>
</reference>
<dbReference type="EMBL" id="ASRX01000042">
    <property type="protein sequence ID" value="EYF03806.1"/>
    <property type="molecule type" value="Genomic_DNA"/>
</dbReference>
<protein>
    <recommendedName>
        <fullName evidence="2">TIR domain-containing protein</fullName>
    </recommendedName>
</protein>
<comment type="caution">
    <text evidence="3">The sequence shown here is derived from an EMBL/GenBank/DDBJ whole genome shotgun (WGS) entry which is preliminary data.</text>
</comment>
<feature type="domain" description="TIR" evidence="2">
    <location>
        <begin position="1"/>
        <end position="137"/>
    </location>
</feature>
<dbReference type="Pfam" id="PF13676">
    <property type="entry name" value="TIR_2"/>
    <property type="match status" value="1"/>
</dbReference>
<evidence type="ECO:0000313" key="4">
    <source>
        <dbReference type="Proteomes" id="UP000019678"/>
    </source>
</evidence>
<gene>
    <name evidence="3" type="ORF">CAP_5236</name>
</gene>
<dbReference type="Gene3D" id="3.40.50.10140">
    <property type="entry name" value="Toll/interleukin-1 receptor homology (TIR) domain"/>
    <property type="match status" value="1"/>
</dbReference>
<evidence type="ECO:0000313" key="3">
    <source>
        <dbReference type="EMBL" id="EYF03806.1"/>
    </source>
</evidence>
<name>A0A017T5G0_9BACT</name>
<dbReference type="SUPFAM" id="SSF52200">
    <property type="entry name" value="Toll/Interleukin receptor TIR domain"/>
    <property type="match status" value="1"/>
</dbReference>
<feature type="region of interest" description="Disordered" evidence="1">
    <location>
        <begin position="291"/>
        <end position="312"/>
    </location>
</feature>
<dbReference type="RefSeq" id="WP_044245394.1">
    <property type="nucleotide sequence ID" value="NZ_ASRX01000042.1"/>
</dbReference>
<evidence type="ECO:0000256" key="1">
    <source>
        <dbReference type="SAM" id="MobiDB-lite"/>
    </source>
</evidence>
<dbReference type="Proteomes" id="UP000019678">
    <property type="component" value="Unassembled WGS sequence"/>
</dbReference>
<sequence length="312" mass="33120">MKIFVSHAPADLALAKALVECLTTCLDLASGDIQSSSVPEYKPPAGTDIALALKDELPATGAVIGLVSPSALASSWVPFELGTAWGAGKPIFPILTHGVDLSAIPAPLTGEHAIRPFHAPDITQLVEALEKLVGASLRPRPQVDAAIDSFVKGQPSYDTAQASLDLSRLAAKKGSEPYFDGYSFSELVQALSALEVLVPADIARTEEPVKSNALQLFVANADLMTNGLVSTWDADKGGGFLYHQVALKLLPYRVVQYDKLPPNRTYKQISLSPVGEKFVTYWNTVEARKKSEAADAEAGAEPKKTPSSAPEA</sequence>
<dbReference type="InterPro" id="IPR035897">
    <property type="entry name" value="Toll_tir_struct_dom_sf"/>
</dbReference>